<feature type="domain" description="Gfo/Idh/MocA-like oxidoreductase N-terminal" evidence="1">
    <location>
        <begin position="18"/>
        <end position="136"/>
    </location>
</feature>
<dbReference type="Gene3D" id="3.40.50.720">
    <property type="entry name" value="NAD(P)-binding Rossmann-like Domain"/>
    <property type="match status" value="1"/>
</dbReference>
<dbReference type="RefSeq" id="WP_179755003.1">
    <property type="nucleotide sequence ID" value="NZ_JACCBU010000001.1"/>
</dbReference>
<reference evidence="3 4" key="1">
    <citation type="submission" date="2020-07" db="EMBL/GenBank/DDBJ databases">
        <title>Sequencing the genomes of 1000 actinobacteria strains.</title>
        <authorList>
            <person name="Klenk H.-P."/>
        </authorList>
    </citation>
    <scope>NUCLEOTIDE SEQUENCE [LARGE SCALE GENOMIC DNA]</scope>
    <source>
        <strain evidence="3 4">DSM 22083</strain>
    </source>
</reference>
<accession>A0A7Y9IB72</accession>
<dbReference type="InterPro" id="IPR051317">
    <property type="entry name" value="Gfo/Idh/MocA_oxidoreduct"/>
</dbReference>
<evidence type="ECO:0000259" key="2">
    <source>
        <dbReference type="Pfam" id="PF22725"/>
    </source>
</evidence>
<feature type="domain" description="GFO/IDH/MocA-like oxidoreductase" evidence="2">
    <location>
        <begin position="149"/>
        <end position="275"/>
    </location>
</feature>
<dbReference type="SUPFAM" id="SSF51735">
    <property type="entry name" value="NAD(P)-binding Rossmann-fold domains"/>
    <property type="match status" value="1"/>
</dbReference>
<evidence type="ECO:0000313" key="4">
    <source>
        <dbReference type="Proteomes" id="UP000569914"/>
    </source>
</evidence>
<proteinExistence type="predicted"/>
<dbReference type="GO" id="GO:0000166">
    <property type="term" value="F:nucleotide binding"/>
    <property type="evidence" value="ECO:0007669"/>
    <property type="project" value="InterPro"/>
</dbReference>
<evidence type="ECO:0000259" key="1">
    <source>
        <dbReference type="Pfam" id="PF01408"/>
    </source>
</evidence>
<gene>
    <name evidence="3" type="ORF">BKA15_004809</name>
</gene>
<dbReference type="InterPro" id="IPR055170">
    <property type="entry name" value="GFO_IDH_MocA-like_dom"/>
</dbReference>
<dbReference type="Pfam" id="PF01408">
    <property type="entry name" value="GFO_IDH_MocA"/>
    <property type="match status" value="1"/>
</dbReference>
<dbReference type="PANTHER" id="PTHR43708">
    <property type="entry name" value="CONSERVED EXPRESSED OXIDOREDUCTASE (EUROFUNG)"/>
    <property type="match status" value="1"/>
</dbReference>
<keyword evidence="4" id="KW-1185">Reference proteome</keyword>
<protein>
    <submittedName>
        <fullName evidence="3">Putative dehydrogenase</fullName>
    </submittedName>
</protein>
<dbReference type="PANTHER" id="PTHR43708:SF8">
    <property type="entry name" value="OXIDOREDUCTASE"/>
    <property type="match status" value="1"/>
</dbReference>
<dbReference type="AlphaFoldDB" id="A0A7Y9IB72"/>
<sequence length="361" mass="39847">MVRSRHAGVGAVTGRELAVGLIGLGNSGWFYHAEGVLERSDQYRLRAVASARPERAEAAGRRFGARPYRTWQELIGNDDLDLIVIATPHHLHAEMTVAALDAGHHVVVEKPMAITRAECDRMLDAAKRNSRMLTVHQNRRWEPSYLIIVDLVRNGDLGDVWRVEERRMHRGKYVVAGPDQPHSGHDLAAWAHTREGGGGVGYLIAPHLIDHQVQLLGAPTTVSAVTHTFPGDQVEHYLDLRLGYPDGPLSRVEIFREDVVDLPKWTVLGSRGSIVCPDFNTVIIDLDGRDRRVITDLPAVRAADEFYRQLWTAITDAGPPPVDPSGAAVVTEILELAHRSARRGGAPEYLDSAAGLTERTR</sequence>
<dbReference type="Gene3D" id="3.30.360.10">
    <property type="entry name" value="Dihydrodipicolinate Reductase, domain 2"/>
    <property type="match status" value="1"/>
</dbReference>
<evidence type="ECO:0000313" key="3">
    <source>
        <dbReference type="EMBL" id="NYE73480.1"/>
    </source>
</evidence>
<organism evidence="3 4">
    <name type="scientific">Microlunatus parietis</name>
    <dbReference type="NCBI Taxonomy" id="682979"/>
    <lineage>
        <taxon>Bacteria</taxon>
        <taxon>Bacillati</taxon>
        <taxon>Actinomycetota</taxon>
        <taxon>Actinomycetes</taxon>
        <taxon>Propionibacteriales</taxon>
        <taxon>Propionibacteriaceae</taxon>
        <taxon>Microlunatus</taxon>
    </lineage>
</organism>
<dbReference type="InterPro" id="IPR000683">
    <property type="entry name" value="Gfo/Idh/MocA-like_OxRdtase_N"/>
</dbReference>
<dbReference type="Proteomes" id="UP000569914">
    <property type="component" value="Unassembled WGS sequence"/>
</dbReference>
<dbReference type="Pfam" id="PF22725">
    <property type="entry name" value="GFO_IDH_MocA_C3"/>
    <property type="match status" value="1"/>
</dbReference>
<dbReference type="InterPro" id="IPR036291">
    <property type="entry name" value="NAD(P)-bd_dom_sf"/>
</dbReference>
<dbReference type="SUPFAM" id="SSF55347">
    <property type="entry name" value="Glyceraldehyde-3-phosphate dehydrogenase-like, C-terminal domain"/>
    <property type="match status" value="1"/>
</dbReference>
<name>A0A7Y9IB72_9ACTN</name>
<dbReference type="EMBL" id="JACCBU010000001">
    <property type="protein sequence ID" value="NYE73480.1"/>
    <property type="molecule type" value="Genomic_DNA"/>
</dbReference>
<comment type="caution">
    <text evidence="3">The sequence shown here is derived from an EMBL/GenBank/DDBJ whole genome shotgun (WGS) entry which is preliminary data.</text>
</comment>